<evidence type="ECO:0000256" key="7">
    <source>
        <dbReference type="ARBA" id="ARBA00022777"/>
    </source>
</evidence>
<dbReference type="InterPro" id="IPR004358">
    <property type="entry name" value="Sig_transdc_His_kin-like_C"/>
</dbReference>
<dbReference type="SUPFAM" id="SSF47384">
    <property type="entry name" value="Homodimeric domain of signal transducing histidine kinase"/>
    <property type="match status" value="1"/>
</dbReference>
<evidence type="ECO:0000313" key="13">
    <source>
        <dbReference type="EMBL" id="GAA1994652.1"/>
    </source>
</evidence>
<keyword evidence="11" id="KW-0812">Transmembrane</keyword>
<evidence type="ECO:0000256" key="11">
    <source>
        <dbReference type="SAM" id="Phobius"/>
    </source>
</evidence>
<evidence type="ECO:0000259" key="12">
    <source>
        <dbReference type="PROSITE" id="PS50109"/>
    </source>
</evidence>
<evidence type="ECO:0000256" key="5">
    <source>
        <dbReference type="ARBA" id="ARBA00022679"/>
    </source>
</evidence>
<keyword evidence="5" id="KW-0808">Transferase</keyword>
<dbReference type="EC" id="2.7.13.3" evidence="3"/>
<dbReference type="CDD" id="cd00082">
    <property type="entry name" value="HisKA"/>
    <property type="match status" value="1"/>
</dbReference>
<evidence type="ECO:0000256" key="2">
    <source>
        <dbReference type="ARBA" id="ARBA00004236"/>
    </source>
</evidence>
<evidence type="ECO:0000256" key="4">
    <source>
        <dbReference type="ARBA" id="ARBA00022553"/>
    </source>
</evidence>
<sequence>MSALNDERRVRQTSMRVGLWVGAASTLILAAGVGVLILVIFATARPERGGPGRGHADFDDVVVDVDRVVPWVIALGVLGVVLLALVAWFAARRSVRPLAEALRMQRNFVSDASHELRTPLTALTSRIQILQRRHDRGEPIDETIVDLRRNAAVMDDVLTDMLLSAEADAAQTADPTDVAACVAAAAQSLRPMATERDVAVDVEVDGRPAAAIPRVTLTRLCVALLDNAIVHAPSGTTVGLSARAVGGSVELRVVDRGTGIRAEDVDRIFERFARADETGNRRGFGLGLALVREAVTRYGGSVSIESTSSAGTTFLVVLPSA</sequence>
<comment type="caution">
    <text evidence="13">The sequence shown here is derived from an EMBL/GenBank/DDBJ whole genome shotgun (WGS) entry which is preliminary data.</text>
</comment>
<dbReference type="Proteomes" id="UP001500326">
    <property type="component" value="Unassembled WGS sequence"/>
</dbReference>
<organism evidence="13 14">
    <name type="scientific">Microbacterium pumilum</name>
    <dbReference type="NCBI Taxonomy" id="344165"/>
    <lineage>
        <taxon>Bacteria</taxon>
        <taxon>Bacillati</taxon>
        <taxon>Actinomycetota</taxon>
        <taxon>Actinomycetes</taxon>
        <taxon>Micrococcales</taxon>
        <taxon>Microbacteriaceae</taxon>
        <taxon>Microbacterium</taxon>
    </lineage>
</organism>
<keyword evidence="9" id="KW-0902">Two-component regulatory system</keyword>
<comment type="catalytic activity">
    <reaction evidence="1">
        <text>ATP + protein L-histidine = ADP + protein N-phospho-L-histidine.</text>
        <dbReference type="EC" id="2.7.13.3"/>
    </reaction>
</comment>
<dbReference type="SMART" id="SM00387">
    <property type="entry name" value="HATPase_c"/>
    <property type="match status" value="1"/>
</dbReference>
<dbReference type="InterPro" id="IPR003661">
    <property type="entry name" value="HisK_dim/P_dom"/>
</dbReference>
<proteinExistence type="predicted"/>
<evidence type="ECO:0000256" key="3">
    <source>
        <dbReference type="ARBA" id="ARBA00012438"/>
    </source>
</evidence>
<evidence type="ECO:0000256" key="1">
    <source>
        <dbReference type="ARBA" id="ARBA00000085"/>
    </source>
</evidence>
<dbReference type="Pfam" id="PF02518">
    <property type="entry name" value="HATPase_c"/>
    <property type="match status" value="1"/>
</dbReference>
<name>A0ABN2SY69_9MICO</name>
<dbReference type="SMART" id="SM00388">
    <property type="entry name" value="HisKA"/>
    <property type="match status" value="1"/>
</dbReference>
<feature type="transmembrane region" description="Helical" evidence="11">
    <location>
        <begin position="17"/>
        <end position="42"/>
    </location>
</feature>
<dbReference type="InterPro" id="IPR003594">
    <property type="entry name" value="HATPase_dom"/>
</dbReference>
<evidence type="ECO:0000256" key="9">
    <source>
        <dbReference type="ARBA" id="ARBA00023012"/>
    </source>
</evidence>
<dbReference type="Gene3D" id="1.10.287.130">
    <property type="match status" value="1"/>
</dbReference>
<accession>A0ABN2SY69</accession>
<dbReference type="PANTHER" id="PTHR42878">
    <property type="entry name" value="TWO-COMPONENT HISTIDINE KINASE"/>
    <property type="match status" value="1"/>
</dbReference>
<dbReference type="InterPro" id="IPR005467">
    <property type="entry name" value="His_kinase_dom"/>
</dbReference>
<dbReference type="EMBL" id="BAAAOH010000001">
    <property type="protein sequence ID" value="GAA1994652.1"/>
    <property type="molecule type" value="Genomic_DNA"/>
</dbReference>
<feature type="domain" description="Histidine kinase" evidence="12">
    <location>
        <begin position="111"/>
        <end position="321"/>
    </location>
</feature>
<comment type="subcellular location">
    <subcellularLocation>
        <location evidence="2">Cell membrane</location>
    </subcellularLocation>
</comment>
<reference evidence="13 14" key="1">
    <citation type="journal article" date="2019" name="Int. J. Syst. Evol. Microbiol.">
        <title>The Global Catalogue of Microorganisms (GCM) 10K type strain sequencing project: providing services to taxonomists for standard genome sequencing and annotation.</title>
        <authorList>
            <consortium name="The Broad Institute Genomics Platform"/>
            <consortium name="The Broad Institute Genome Sequencing Center for Infectious Disease"/>
            <person name="Wu L."/>
            <person name="Ma J."/>
        </authorList>
    </citation>
    <scope>NUCLEOTIDE SEQUENCE [LARGE SCALE GENOMIC DNA]</scope>
    <source>
        <strain evidence="13 14">JCM 14902</strain>
    </source>
</reference>
<keyword evidence="11" id="KW-1133">Transmembrane helix</keyword>
<dbReference type="InterPro" id="IPR036097">
    <property type="entry name" value="HisK_dim/P_sf"/>
</dbReference>
<keyword evidence="14" id="KW-1185">Reference proteome</keyword>
<dbReference type="Gene3D" id="3.30.565.10">
    <property type="entry name" value="Histidine kinase-like ATPase, C-terminal domain"/>
    <property type="match status" value="1"/>
</dbReference>
<dbReference type="PANTHER" id="PTHR42878:SF7">
    <property type="entry name" value="SENSOR HISTIDINE KINASE GLRK"/>
    <property type="match status" value="1"/>
</dbReference>
<dbReference type="InterPro" id="IPR036890">
    <property type="entry name" value="HATPase_C_sf"/>
</dbReference>
<dbReference type="SUPFAM" id="SSF55874">
    <property type="entry name" value="ATPase domain of HSP90 chaperone/DNA topoisomerase II/histidine kinase"/>
    <property type="match status" value="1"/>
</dbReference>
<dbReference type="Pfam" id="PF00512">
    <property type="entry name" value="HisKA"/>
    <property type="match status" value="1"/>
</dbReference>
<dbReference type="PRINTS" id="PR00344">
    <property type="entry name" value="BCTRLSENSOR"/>
</dbReference>
<keyword evidence="11" id="KW-0472">Membrane</keyword>
<keyword evidence="6" id="KW-0547">Nucleotide-binding</keyword>
<dbReference type="InterPro" id="IPR050351">
    <property type="entry name" value="BphY/WalK/GraS-like"/>
</dbReference>
<evidence type="ECO:0000256" key="6">
    <source>
        <dbReference type="ARBA" id="ARBA00022741"/>
    </source>
</evidence>
<evidence type="ECO:0000313" key="14">
    <source>
        <dbReference type="Proteomes" id="UP001500326"/>
    </source>
</evidence>
<protein>
    <recommendedName>
        <fullName evidence="10">Sensor-like histidine kinase SenX3</fullName>
        <ecNumber evidence="3">2.7.13.3</ecNumber>
    </recommendedName>
</protein>
<keyword evidence="7" id="KW-0418">Kinase</keyword>
<keyword evidence="8" id="KW-0067">ATP-binding</keyword>
<dbReference type="RefSeq" id="WP_344064786.1">
    <property type="nucleotide sequence ID" value="NZ_BAAAOH010000001.1"/>
</dbReference>
<gene>
    <name evidence="13" type="ORF">GCM10009777_33050</name>
</gene>
<feature type="transmembrane region" description="Helical" evidence="11">
    <location>
        <begin position="68"/>
        <end position="91"/>
    </location>
</feature>
<dbReference type="PROSITE" id="PS50109">
    <property type="entry name" value="HIS_KIN"/>
    <property type="match status" value="1"/>
</dbReference>
<keyword evidence="4" id="KW-0597">Phosphoprotein</keyword>
<evidence type="ECO:0000256" key="8">
    <source>
        <dbReference type="ARBA" id="ARBA00022840"/>
    </source>
</evidence>
<dbReference type="CDD" id="cd00075">
    <property type="entry name" value="HATPase"/>
    <property type="match status" value="1"/>
</dbReference>
<evidence type="ECO:0000256" key="10">
    <source>
        <dbReference type="ARBA" id="ARBA00039401"/>
    </source>
</evidence>